<geneLocation type="plasmid" evidence="2 3">
    <name>pCS2</name>
</geneLocation>
<protein>
    <recommendedName>
        <fullName evidence="1">Replication-associated protein ORF2/G2P domain-containing protein</fullName>
    </recommendedName>
</protein>
<evidence type="ECO:0000259" key="1">
    <source>
        <dbReference type="Pfam" id="PF23343"/>
    </source>
</evidence>
<reference evidence="2 3" key="1">
    <citation type="submission" date="2014-11" db="EMBL/GenBank/DDBJ databases">
        <authorList>
            <person name="Aslett M.A."/>
            <person name="De Silva N."/>
        </authorList>
    </citation>
    <scope>NUCLEOTIDE SEQUENCE [LARGE SCALE GENOMIC DNA]</scope>
    <source>
        <strain evidence="2 3">ATCC9714</strain>
        <plasmid evidence="2 3">pCS2</plasmid>
    </source>
</reference>
<gene>
    <name evidence="2" type="ORF">ATCC9714_PCS200471</name>
</gene>
<organism evidence="2 3">
    <name type="scientific">Paraclostridium sordellii</name>
    <name type="common">Clostridium sordellii</name>
    <dbReference type="NCBI Taxonomy" id="1505"/>
    <lineage>
        <taxon>Bacteria</taxon>
        <taxon>Bacillati</taxon>
        <taxon>Bacillota</taxon>
        <taxon>Clostridia</taxon>
        <taxon>Peptostreptococcales</taxon>
        <taxon>Peptostreptococcaceae</taxon>
        <taxon>Paraclostridium</taxon>
    </lineage>
</organism>
<keyword evidence="3" id="KW-1185">Reference proteome</keyword>
<dbReference type="RefSeq" id="WP_057544297.1">
    <property type="nucleotide sequence ID" value="NZ_CDNJ01000001.1"/>
</dbReference>
<keyword evidence="2" id="KW-0614">Plasmid</keyword>
<dbReference type="Proteomes" id="UP000032811">
    <property type="component" value="Plasmid pCS2"/>
</dbReference>
<dbReference type="EMBL" id="LN680000">
    <property type="protein sequence ID" value="CEJ75454.1"/>
    <property type="molecule type" value="Genomic_DNA"/>
</dbReference>
<dbReference type="GeneID" id="97539318"/>
<dbReference type="InterPro" id="IPR056906">
    <property type="entry name" value="ORF2/G2P_dom"/>
</dbReference>
<accession>A0ABM9RTN5</accession>
<sequence>MKGKQRKKFIECDYERLHTRVLESDIDEDEINQIIDVRTKCSYVTKTIDSGLIREVETYPMYLKSEMPKEWKTEKNKQTQKNLNNKNAQKNFIRKINTNFKNGDFFITFTYSNENLPKNHVEAKKDMQNFIRRLKRLIKKKELDVELKYVYVTEHSEGPKGIRCHHHVIMNSILSMEDIEGSWKLGRRNNIRRLDTDELWLTGVATYLCKDPKGKKRWCSSKNLKDPRITRNHSKFSKKKINNMVRFRDLVKEEMEKANPGYVFIDHEIYLNEHNGKPYIYARMRKYKE</sequence>
<feature type="domain" description="Replication-associated protein ORF2/G2P" evidence="1">
    <location>
        <begin position="105"/>
        <end position="209"/>
    </location>
</feature>
<evidence type="ECO:0000313" key="2">
    <source>
        <dbReference type="EMBL" id="CEJ75454.1"/>
    </source>
</evidence>
<name>A0ABM9RTN5_PARSO</name>
<proteinExistence type="predicted"/>
<evidence type="ECO:0000313" key="3">
    <source>
        <dbReference type="Proteomes" id="UP000032811"/>
    </source>
</evidence>
<dbReference type="Pfam" id="PF23343">
    <property type="entry name" value="REP_ORF2-G2P"/>
    <property type="match status" value="1"/>
</dbReference>